<dbReference type="EMBL" id="GISG01067633">
    <property type="protein sequence ID" value="MBA4628910.1"/>
    <property type="molecule type" value="Transcribed_RNA"/>
</dbReference>
<dbReference type="AlphaFoldDB" id="A0A7C8YY90"/>
<reference evidence="1" key="1">
    <citation type="journal article" date="2013" name="J. Plant Res.">
        <title>Effect of fungi and light on seed germination of three Opuntia species from semiarid lands of central Mexico.</title>
        <authorList>
            <person name="Delgado-Sanchez P."/>
            <person name="Jimenez-Bremont J.F."/>
            <person name="Guerrero-Gonzalez Mde L."/>
            <person name="Flores J."/>
        </authorList>
    </citation>
    <scope>NUCLEOTIDE SEQUENCE</scope>
    <source>
        <tissue evidence="1">Cladode</tissue>
    </source>
</reference>
<proteinExistence type="predicted"/>
<protein>
    <submittedName>
        <fullName evidence="1">Uncharacterized protein</fullName>
    </submittedName>
</protein>
<evidence type="ECO:0000313" key="1">
    <source>
        <dbReference type="EMBL" id="MBA4628910.1"/>
    </source>
</evidence>
<reference evidence="1" key="2">
    <citation type="submission" date="2020-07" db="EMBL/GenBank/DDBJ databases">
        <authorList>
            <person name="Vera ALvarez R."/>
            <person name="Arias-Moreno D.M."/>
            <person name="Jimenez-Jacinto V."/>
            <person name="Jimenez-Bremont J.F."/>
            <person name="Swaminathan K."/>
            <person name="Moose S.P."/>
            <person name="Guerrero-Gonzalez M.L."/>
            <person name="Marino-Ramirez L."/>
            <person name="Landsman D."/>
            <person name="Rodriguez-Kessler M."/>
            <person name="Delgado-Sanchez P."/>
        </authorList>
    </citation>
    <scope>NUCLEOTIDE SEQUENCE</scope>
    <source>
        <tissue evidence="1">Cladode</tissue>
    </source>
</reference>
<accession>A0A7C8YY90</accession>
<organism evidence="1">
    <name type="scientific">Opuntia streptacantha</name>
    <name type="common">Prickly pear cactus</name>
    <name type="synonym">Opuntia cardona</name>
    <dbReference type="NCBI Taxonomy" id="393608"/>
    <lineage>
        <taxon>Eukaryota</taxon>
        <taxon>Viridiplantae</taxon>
        <taxon>Streptophyta</taxon>
        <taxon>Embryophyta</taxon>
        <taxon>Tracheophyta</taxon>
        <taxon>Spermatophyta</taxon>
        <taxon>Magnoliopsida</taxon>
        <taxon>eudicotyledons</taxon>
        <taxon>Gunneridae</taxon>
        <taxon>Pentapetalae</taxon>
        <taxon>Caryophyllales</taxon>
        <taxon>Cactineae</taxon>
        <taxon>Cactaceae</taxon>
        <taxon>Opuntioideae</taxon>
        <taxon>Opuntia</taxon>
    </lineage>
</organism>
<sequence>MEKIICSWVCREWLAPVMIGSNESTIIDHGQCVHAIGGDYIHNPEGVSSQSCCKAPIQSIHIHHVPYLVTSNDRKQFLVVLHSDFPLATVALEGTSSATGYVRHTFRGNAQTLWPLWHRFQTQFLQAPVWHCGTGSKRGVPSSVRLHAVIALGWISIRASKLFVVAAMI</sequence>
<name>A0A7C8YY90_OPUST</name>